<dbReference type="Gene3D" id="3.40.30.10">
    <property type="entry name" value="Glutaredoxin"/>
    <property type="match status" value="1"/>
</dbReference>
<dbReference type="InterPro" id="IPR000866">
    <property type="entry name" value="AhpC/TSA"/>
</dbReference>
<gene>
    <name evidence="2" type="ORF">PMG71_21095</name>
</gene>
<dbReference type="SUPFAM" id="SSF52833">
    <property type="entry name" value="Thioredoxin-like"/>
    <property type="match status" value="1"/>
</dbReference>
<dbReference type="PROSITE" id="PS51352">
    <property type="entry name" value="THIOREDOXIN_2"/>
    <property type="match status" value="1"/>
</dbReference>
<accession>A0ABT7AYE6</accession>
<dbReference type="Proteomes" id="UP001235303">
    <property type="component" value="Unassembled WGS sequence"/>
</dbReference>
<dbReference type="EMBL" id="JAQOSP010000133">
    <property type="protein sequence ID" value="MDJ1171931.1"/>
    <property type="molecule type" value="Genomic_DNA"/>
</dbReference>
<dbReference type="PANTHER" id="PTHR43640">
    <property type="entry name" value="OS07G0260300 PROTEIN"/>
    <property type="match status" value="1"/>
</dbReference>
<dbReference type="PANTHER" id="PTHR43640:SF1">
    <property type="entry name" value="THIOREDOXIN-DEPENDENT PEROXIREDOXIN"/>
    <property type="match status" value="1"/>
</dbReference>
<dbReference type="RefSeq" id="WP_283755685.1">
    <property type="nucleotide sequence ID" value="NZ_JAQOSP010000133.1"/>
</dbReference>
<comment type="caution">
    <text evidence="2">The sequence shown here is derived from an EMBL/GenBank/DDBJ whole genome shotgun (WGS) entry which is preliminary data.</text>
</comment>
<evidence type="ECO:0000313" key="2">
    <source>
        <dbReference type="EMBL" id="MDJ1171931.1"/>
    </source>
</evidence>
<evidence type="ECO:0000313" key="3">
    <source>
        <dbReference type="Proteomes" id="UP001235303"/>
    </source>
</evidence>
<keyword evidence="3" id="KW-1185">Reference proteome</keyword>
<dbReference type="InterPro" id="IPR036249">
    <property type="entry name" value="Thioredoxin-like_sf"/>
</dbReference>
<name>A0ABT7AYE6_9CYAN</name>
<dbReference type="CDD" id="cd02969">
    <property type="entry name" value="PRX_like1"/>
    <property type="match status" value="1"/>
</dbReference>
<evidence type="ECO:0000259" key="1">
    <source>
        <dbReference type="PROSITE" id="PS51352"/>
    </source>
</evidence>
<feature type="domain" description="Thioredoxin" evidence="1">
    <location>
        <begin position="9"/>
        <end position="165"/>
    </location>
</feature>
<organism evidence="2 3">
    <name type="scientific">Roseofilum acuticapitatum BLCC-M154</name>
    <dbReference type="NCBI Taxonomy" id="3022444"/>
    <lineage>
        <taxon>Bacteria</taxon>
        <taxon>Bacillati</taxon>
        <taxon>Cyanobacteriota</taxon>
        <taxon>Cyanophyceae</taxon>
        <taxon>Desertifilales</taxon>
        <taxon>Desertifilaceae</taxon>
        <taxon>Roseofilum</taxon>
        <taxon>Roseofilum acuticapitatum</taxon>
    </lineage>
</organism>
<reference evidence="2 3" key="1">
    <citation type="submission" date="2023-01" db="EMBL/GenBank/DDBJ databases">
        <title>Novel diversity within Roseofilum (Cyanobacteria; Desertifilaceae) from marine benthic mats with descriptions of four novel species.</title>
        <authorList>
            <person name="Wang Y."/>
            <person name="Berthold D.E."/>
            <person name="Hu J."/>
            <person name="Lefler F.W."/>
            <person name="Laughinghouse H.D. IV."/>
        </authorList>
    </citation>
    <scope>NUCLEOTIDE SEQUENCE [LARGE SCALE GENOMIC DNA]</scope>
    <source>
        <strain evidence="2 3">BLCC-M154</strain>
    </source>
</reference>
<sequence length="193" mass="21240">MARTESTMLALGTLAPDFQLPDVVSGEIISLESFAQKKALLVMFICKHCPFVIHVQHQLSSLGKDYQNTDLGIVAISANDAVKYPDDSPENLKQMAQEVGFTFPICYDESQEVAKSYTAACTPDFFLFDGDRHLVYRGQLDDSRPSTHIPVTGQDLRQAIASILGGNPVNSEQKPSLGCNIKWKPGNEPPYYG</sequence>
<protein>
    <submittedName>
        <fullName evidence="2">Thioredoxin family protein</fullName>
    </submittedName>
</protein>
<dbReference type="InterPro" id="IPR013766">
    <property type="entry name" value="Thioredoxin_domain"/>
</dbReference>
<dbReference type="Pfam" id="PF00578">
    <property type="entry name" value="AhpC-TSA"/>
    <property type="match status" value="1"/>
</dbReference>
<dbReference type="InterPro" id="IPR047262">
    <property type="entry name" value="PRX-like1"/>
</dbReference>
<proteinExistence type="predicted"/>